<sequence>MWTIQTKSGPIGAPSDNMVPTRNAALAIGPAISVLTQLGNNLGEEQQAVNSSVCTDISPSIQLIPPTPTNSQEQVMYSTTIIVAGTPQVQSMELAHGLATELNSTTNEFSSALQILDIARNTDITLSLHTVVIATNMEKEHIVTETVNISSAPTHVDPDLDSMNISTNTSLVAEPIGPIIPSQSLLAPPMTPEDELYSC</sequence>
<keyword evidence="2" id="KW-1185">Reference proteome</keyword>
<proteinExistence type="predicted"/>
<accession>A0A409X8C1</accession>
<dbReference type="Proteomes" id="UP000283269">
    <property type="component" value="Unassembled WGS sequence"/>
</dbReference>
<evidence type="ECO:0000313" key="1">
    <source>
        <dbReference type="EMBL" id="PPQ87012.1"/>
    </source>
</evidence>
<protein>
    <submittedName>
        <fullName evidence="1">Uncharacterized protein</fullName>
    </submittedName>
</protein>
<reference evidence="1 2" key="1">
    <citation type="journal article" date="2018" name="Evol. Lett.">
        <title>Horizontal gene cluster transfer increased hallucinogenic mushroom diversity.</title>
        <authorList>
            <person name="Reynolds H.T."/>
            <person name="Vijayakumar V."/>
            <person name="Gluck-Thaler E."/>
            <person name="Korotkin H.B."/>
            <person name="Matheny P.B."/>
            <person name="Slot J.C."/>
        </authorList>
    </citation>
    <scope>NUCLEOTIDE SEQUENCE [LARGE SCALE GENOMIC DNA]</scope>
    <source>
        <strain evidence="1 2">2631</strain>
    </source>
</reference>
<comment type="caution">
    <text evidence="1">The sequence shown here is derived from an EMBL/GenBank/DDBJ whole genome shotgun (WGS) entry which is preliminary data.</text>
</comment>
<gene>
    <name evidence="1" type="ORF">CVT25_009039</name>
</gene>
<evidence type="ECO:0000313" key="2">
    <source>
        <dbReference type="Proteomes" id="UP000283269"/>
    </source>
</evidence>
<organism evidence="1 2">
    <name type="scientific">Psilocybe cyanescens</name>
    <dbReference type="NCBI Taxonomy" id="93625"/>
    <lineage>
        <taxon>Eukaryota</taxon>
        <taxon>Fungi</taxon>
        <taxon>Dikarya</taxon>
        <taxon>Basidiomycota</taxon>
        <taxon>Agaricomycotina</taxon>
        <taxon>Agaricomycetes</taxon>
        <taxon>Agaricomycetidae</taxon>
        <taxon>Agaricales</taxon>
        <taxon>Agaricineae</taxon>
        <taxon>Strophariaceae</taxon>
        <taxon>Psilocybe</taxon>
    </lineage>
</organism>
<name>A0A409X8C1_PSICY</name>
<dbReference type="AlphaFoldDB" id="A0A409X8C1"/>
<dbReference type="EMBL" id="NHYD01002393">
    <property type="protein sequence ID" value="PPQ87012.1"/>
    <property type="molecule type" value="Genomic_DNA"/>
</dbReference>
<dbReference type="InParanoid" id="A0A409X8C1"/>